<dbReference type="CDD" id="cd02440">
    <property type="entry name" value="AdoMet_MTases"/>
    <property type="match status" value="1"/>
</dbReference>
<dbReference type="RefSeq" id="WP_042312729.1">
    <property type="nucleotide sequence ID" value="NZ_CP026112.1"/>
</dbReference>
<reference evidence="4 5" key="1">
    <citation type="submission" date="2018-01" db="EMBL/GenBank/DDBJ databases">
        <title>Species boundaries and ecological features among Paraburkholderia terrae DSMZ17804T, P. hospita DSMZ17164T and P. caribensis DSMZ13236T.</title>
        <authorList>
            <person name="Pratama A.A."/>
        </authorList>
    </citation>
    <scope>NUCLEOTIDE SEQUENCE [LARGE SCALE GENOMIC DNA]</scope>
    <source>
        <strain evidence="4 5">DSM 17804</strain>
    </source>
</reference>
<dbReference type="InterPro" id="IPR018773">
    <property type="entry name" value="MeTrfase_reg_dom_prd"/>
</dbReference>
<dbReference type="InterPro" id="IPR025714">
    <property type="entry name" value="Methyltranfer_dom"/>
</dbReference>
<dbReference type="Proteomes" id="UP000243502">
    <property type="component" value="Chromosome 2"/>
</dbReference>
<proteinExistence type="predicted"/>
<name>A0A2I8EQW2_9BURK</name>
<dbReference type="KEGG" id="pter:C2L65_19560"/>
<dbReference type="Pfam" id="PF13847">
    <property type="entry name" value="Methyltransf_31"/>
    <property type="match status" value="1"/>
</dbReference>
<feature type="domain" description="Methyltransferase regulatory" evidence="1">
    <location>
        <begin position="224"/>
        <end position="306"/>
    </location>
</feature>
<dbReference type="SUPFAM" id="SSF53335">
    <property type="entry name" value="S-adenosyl-L-methionine-dependent methyltransferases"/>
    <property type="match status" value="1"/>
</dbReference>
<evidence type="ECO:0000313" key="5">
    <source>
        <dbReference type="Proteomes" id="UP000243502"/>
    </source>
</evidence>
<dbReference type="PANTHER" id="PTHR43667:SF2">
    <property type="entry name" value="FATTY ACID C-METHYL TRANSFERASE"/>
    <property type="match status" value="1"/>
</dbReference>
<sequence>MDTTQHTNEIEQNYDDNPYYSFSYEQSAPEHLAAVAHVFGLSAPDVSKARVLELGCAAGRNLIPFAVRNPGARAIGVDLSSAQVKEGRQNIKRLKLKNVELRQQDLTTLGEVDGKFDYIICHGVYSWVPQAVQQAILRICSENLSADGIAYLGYKTYPGWKSREIVRDAMLLRAGGLKGAGERLAHGRGMLDFLREHARKDSVLARAVEQDHEMVNNSDAGFSAYVNHDYLALSNAPCYFQDFAKRIDEHGLAYLADANLPSMFASNYGDEIGRLLLAECGHSQVLTEQYLDFVSDRAFRTSLIVHKERAGGIQYRVEHERLRKLHLAASLKCADDDVRMDDSPQRFDAENGSSIILNHAIDKIAAIELERVWPFTMSFDELKRNVRTRLGNDAALPDSDIEARLDVFFNAMVVRGLGRFRLHPLTRSSGNARLHAAVRNYPAGLPRGQMAHTFNPWHQPVQMDAVTQLLLPHIDGSRNETDLLGILSKAVKEGALTVSRPAGENDEADERIVLARELKRALKRLCA</sequence>
<evidence type="ECO:0000313" key="4">
    <source>
        <dbReference type="EMBL" id="AUT61890.1"/>
    </source>
</evidence>
<dbReference type="OrthoDB" id="323463at2"/>
<dbReference type="GO" id="GO:0008168">
    <property type="term" value="F:methyltransferase activity"/>
    <property type="evidence" value="ECO:0007669"/>
    <property type="project" value="UniProtKB-KW"/>
</dbReference>
<evidence type="ECO:0000259" key="3">
    <source>
        <dbReference type="Pfam" id="PF21782"/>
    </source>
</evidence>
<gene>
    <name evidence="4" type="ORF">C2L65_19560</name>
</gene>
<accession>A0A2I8EQW2</accession>
<organism evidence="4 5">
    <name type="scientific">Paraburkholderia terrae</name>
    <dbReference type="NCBI Taxonomy" id="311230"/>
    <lineage>
        <taxon>Bacteria</taxon>
        <taxon>Pseudomonadati</taxon>
        <taxon>Pseudomonadota</taxon>
        <taxon>Betaproteobacteria</taxon>
        <taxon>Burkholderiales</taxon>
        <taxon>Burkholderiaceae</taxon>
        <taxon>Paraburkholderia</taxon>
    </lineage>
</organism>
<feature type="domain" description="PKMT C-terminal winged helix" evidence="3">
    <location>
        <begin position="450"/>
        <end position="526"/>
    </location>
</feature>
<keyword evidence="4" id="KW-0808">Transferase</keyword>
<dbReference type="EMBL" id="CP026112">
    <property type="protein sequence ID" value="AUT61890.1"/>
    <property type="molecule type" value="Genomic_DNA"/>
</dbReference>
<feature type="domain" description="Methyltransferase" evidence="2">
    <location>
        <begin position="47"/>
        <end position="150"/>
    </location>
</feature>
<dbReference type="InterPro" id="IPR048976">
    <property type="entry name" value="WHD_PKMT"/>
</dbReference>
<dbReference type="Pfam" id="PF21782">
    <property type="entry name" value="WHD_PKMT"/>
    <property type="match status" value="1"/>
</dbReference>
<dbReference type="GO" id="GO:0032259">
    <property type="term" value="P:methylation"/>
    <property type="evidence" value="ECO:0007669"/>
    <property type="project" value="UniProtKB-KW"/>
</dbReference>
<keyword evidence="4" id="KW-0489">Methyltransferase</keyword>
<dbReference type="Gene3D" id="3.40.50.150">
    <property type="entry name" value="Vaccinia Virus protein VP39"/>
    <property type="match status" value="1"/>
</dbReference>
<dbReference type="Pfam" id="PF10119">
    <property type="entry name" value="MethyTransf_Reg"/>
    <property type="match status" value="1"/>
</dbReference>
<dbReference type="PANTHER" id="PTHR43667">
    <property type="entry name" value="CYCLOPROPANE-FATTY-ACYL-PHOSPHOLIPID SYNTHASE"/>
    <property type="match status" value="1"/>
</dbReference>
<evidence type="ECO:0000259" key="2">
    <source>
        <dbReference type="Pfam" id="PF13847"/>
    </source>
</evidence>
<evidence type="ECO:0000259" key="1">
    <source>
        <dbReference type="Pfam" id="PF10119"/>
    </source>
</evidence>
<dbReference type="InterPro" id="IPR029063">
    <property type="entry name" value="SAM-dependent_MTases_sf"/>
</dbReference>
<dbReference type="AlphaFoldDB" id="A0A2I8EQW2"/>
<protein>
    <submittedName>
        <fullName evidence="4">Methyltransferase domain-containing protein</fullName>
    </submittedName>
</protein>
<dbReference type="InterPro" id="IPR050723">
    <property type="entry name" value="CFA/CMAS"/>
</dbReference>